<keyword evidence="3" id="KW-1185">Reference proteome</keyword>
<feature type="compositionally biased region" description="Low complexity" evidence="1">
    <location>
        <begin position="1"/>
        <end position="12"/>
    </location>
</feature>
<organism evidence="2 3">
    <name type="scientific">Lactarius akahatsu</name>
    <dbReference type="NCBI Taxonomy" id="416441"/>
    <lineage>
        <taxon>Eukaryota</taxon>
        <taxon>Fungi</taxon>
        <taxon>Dikarya</taxon>
        <taxon>Basidiomycota</taxon>
        <taxon>Agaricomycotina</taxon>
        <taxon>Agaricomycetes</taxon>
        <taxon>Russulales</taxon>
        <taxon>Russulaceae</taxon>
        <taxon>Lactarius</taxon>
    </lineage>
</organism>
<evidence type="ECO:0000313" key="2">
    <source>
        <dbReference type="EMBL" id="KAH8985405.1"/>
    </source>
</evidence>
<feature type="region of interest" description="Disordered" evidence="1">
    <location>
        <begin position="136"/>
        <end position="158"/>
    </location>
</feature>
<evidence type="ECO:0000313" key="3">
    <source>
        <dbReference type="Proteomes" id="UP001201163"/>
    </source>
</evidence>
<name>A0AAD4L9F4_9AGAM</name>
<feature type="region of interest" description="Disordered" evidence="1">
    <location>
        <begin position="1"/>
        <end position="20"/>
    </location>
</feature>
<proteinExistence type="predicted"/>
<gene>
    <name evidence="2" type="ORF">EDB92DRAFT_2028444</name>
</gene>
<protein>
    <submittedName>
        <fullName evidence="2">Uncharacterized protein</fullName>
    </submittedName>
</protein>
<comment type="caution">
    <text evidence="2">The sequence shown here is derived from an EMBL/GenBank/DDBJ whole genome shotgun (WGS) entry which is preliminary data.</text>
</comment>
<evidence type="ECO:0000256" key="1">
    <source>
        <dbReference type="SAM" id="MobiDB-lite"/>
    </source>
</evidence>
<reference evidence="2" key="1">
    <citation type="submission" date="2022-01" db="EMBL/GenBank/DDBJ databases">
        <title>Comparative genomics reveals a dynamic genome evolution in the ectomycorrhizal milk-cap (Lactarius) mushrooms.</title>
        <authorList>
            <consortium name="DOE Joint Genome Institute"/>
            <person name="Lebreton A."/>
            <person name="Tang N."/>
            <person name="Kuo A."/>
            <person name="LaButti K."/>
            <person name="Drula E."/>
            <person name="Barry K."/>
            <person name="Clum A."/>
            <person name="Lipzen A."/>
            <person name="Mousain D."/>
            <person name="Ng V."/>
            <person name="Wang R."/>
            <person name="Wang X."/>
            <person name="Dai Y."/>
            <person name="Henrissat B."/>
            <person name="Grigoriev I.V."/>
            <person name="Guerin-Laguette A."/>
            <person name="Yu F."/>
            <person name="Martin F.M."/>
        </authorList>
    </citation>
    <scope>NUCLEOTIDE SEQUENCE</scope>
    <source>
        <strain evidence="2">QP</strain>
    </source>
</reference>
<sequence>MATAATATTAPASRLRGALSPTAPPVFAAEPAARVGINGCSWRLGVTACVSPEVGVGASRMDNGSPVDQIPVGDAWGRNDGEDLSGCVPREVESRECLEAVQAGPEGIKVRLCAFARSDTIASLWCRRHKNEQRCLNEDSEKKKSPPTHKLSEGRTPRLSKCDEGCGNCSEEKYALHHRETKGRASIARARALSRNARRWEDQCIYLWVTENKGEKRARICEIFPYVALNMTLAVESGVVAYRYDRAMRLARFSAMEVQPRLERAPSTRTAPEKSLSENVNRFTVSFKHESVGFDPTPSNSLEILVRDQRDEWQKCPYECLRESRNPLSRLPGGSLWKRDLLMREIFRKAKVTHRLRGSISINHGTAFKLARNLNVRRGSKVSRPLPVPSKQNVVVSADTVNLILLLLVILAGWRDIISRTQRDRNACVHLRDAILLRLSRNGHWLATLM</sequence>
<dbReference type="Proteomes" id="UP001201163">
    <property type="component" value="Unassembled WGS sequence"/>
</dbReference>
<dbReference type="AlphaFoldDB" id="A0AAD4L9F4"/>
<dbReference type="EMBL" id="JAKELL010000064">
    <property type="protein sequence ID" value="KAH8985405.1"/>
    <property type="molecule type" value="Genomic_DNA"/>
</dbReference>
<accession>A0AAD4L9F4</accession>